<feature type="transmembrane region" description="Helical" evidence="6">
    <location>
        <begin position="354"/>
        <end position="375"/>
    </location>
</feature>
<evidence type="ECO:0000256" key="5">
    <source>
        <dbReference type="ARBA" id="ARBA00023136"/>
    </source>
</evidence>
<dbReference type="EMBL" id="LT629710">
    <property type="protein sequence ID" value="SDO22662.1"/>
    <property type="molecule type" value="Genomic_DNA"/>
</dbReference>
<feature type="transmembrane region" description="Helical" evidence="6">
    <location>
        <begin position="395"/>
        <end position="414"/>
    </location>
</feature>
<dbReference type="InterPro" id="IPR036866">
    <property type="entry name" value="RibonucZ/Hydroxyglut_hydro"/>
</dbReference>
<evidence type="ECO:0000256" key="4">
    <source>
        <dbReference type="ARBA" id="ARBA00022989"/>
    </source>
</evidence>
<evidence type="ECO:0000256" key="3">
    <source>
        <dbReference type="ARBA" id="ARBA00022692"/>
    </source>
</evidence>
<keyword evidence="3 6" id="KW-0812">Transmembrane</keyword>
<feature type="transmembrane region" description="Helical" evidence="6">
    <location>
        <begin position="421"/>
        <end position="444"/>
    </location>
</feature>
<dbReference type="STRING" id="1090615.SAMN04515671_0214"/>
<feature type="domain" description="Metallo-beta-lactamase" evidence="7">
    <location>
        <begin position="544"/>
        <end position="739"/>
    </location>
</feature>
<organism evidence="8 9">
    <name type="scientific">Nakamurella panacisegetis</name>
    <dbReference type="NCBI Taxonomy" id="1090615"/>
    <lineage>
        <taxon>Bacteria</taxon>
        <taxon>Bacillati</taxon>
        <taxon>Actinomycetota</taxon>
        <taxon>Actinomycetes</taxon>
        <taxon>Nakamurellales</taxon>
        <taxon>Nakamurellaceae</taxon>
        <taxon>Nakamurella</taxon>
    </lineage>
</organism>
<feature type="transmembrane region" description="Helical" evidence="6">
    <location>
        <begin position="65"/>
        <end position="85"/>
    </location>
</feature>
<evidence type="ECO:0000313" key="8">
    <source>
        <dbReference type="EMBL" id="SDO22662.1"/>
    </source>
</evidence>
<protein>
    <submittedName>
        <fullName evidence="8">Competence protein ComEC</fullName>
    </submittedName>
</protein>
<evidence type="ECO:0000259" key="7">
    <source>
        <dbReference type="SMART" id="SM00849"/>
    </source>
</evidence>
<dbReference type="InterPro" id="IPR004477">
    <property type="entry name" value="ComEC_N"/>
</dbReference>
<dbReference type="AlphaFoldDB" id="A0A1H0HTX5"/>
<gene>
    <name evidence="8" type="ORF">SAMN04515671_0214</name>
</gene>
<dbReference type="PANTHER" id="PTHR30619">
    <property type="entry name" value="DNA INTERNALIZATION/COMPETENCE PROTEIN COMEC/REC2"/>
    <property type="match status" value="1"/>
</dbReference>
<feature type="transmembrane region" description="Helical" evidence="6">
    <location>
        <begin position="322"/>
        <end position="347"/>
    </location>
</feature>
<feature type="transmembrane region" description="Helical" evidence="6">
    <location>
        <begin position="507"/>
        <end position="530"/>
    </location>
</feature>
<evidence type="ECO:0000256" key="6">
    <source>
        <dbReference type="SAM" id="Phobius"/>
    </source>
</evidence>
<dbReference type="SMART" id="SM00849">
    <property type="entry name" value="Lactamase_B"/>
    <property type="match status" value="1"/>
</dbReference>
<evidence type="ECO:0000256" key="1">
    <source>
        <dbReference type="ARBA" id="ARBA00004651"/>
    </source>
</evidence>
<evidence type="ECO:0000313" key="9">
    <source>
        <dbReference type="Proteomes" id="UP000198741"/>
    </source>
</evidence>
<dbReference type="RefSeq" id="WP_090474157.1">
    <property type="nucleotide sequence ID" value="NZ_LT629710.1"/>
</dbReference>
<dbReference type="Proteomes" id="UP000198741">
    <property type="component" value="Chromosome I"/>
</dbReference>
<keyword evidence="2" id="KW-1003">Cell membrane</keyword>
<dbReference type="InterPro" id="IPR035681">
    <property type="entry name" value="ComA-like_MBL"/>
</dbReference>
<keyword evidence="5 6" id="KW-0472">Membrane</keyword>
<dbReference type="InterPro" id="IPR052159">
    <property type="entry name" value="Competence_DNA_uptake"/>
</dbReference>
<dbReference type="SUPFAM" id="SSF56281">
    <property type="entry name" value="Metallo-hydrolase/oxidoreductase"/>
    <property type="match status" value="1"/>
</dbReference>
<dbReference type="Pfam" id="PF03772">
    <property type="entry name" value="Competence"/>
    <property type="match status" value="1"/>
</dbReference>
<dbReference type="PANTHER" id="PTHR30619:SF1">
    <property type="entry name" value="RECOMBINATION PROTEIN 2"/>
    <property type="match status" value="1"/>
</dbReference>
<feature type="transmembrane region" description="Helical" evidence="6">
    <location>
        <begin position="481"/>
        <end position="500"/>
    </location>
</feature>
<accession>A0A1H0HTX5</accession>
<dbReference type="CDD" id="cd07731">
    <property type="entry name" value="ComA-like_MBL-fold"/>
    <property type="match status" value="1"/>
</dbReference>
<feature type="transmembrane region" description="Helical" evidence="6">
    <location>
        <begin position="41"/>
        <end position="60"/>
    </location>
</feature>
<evidence type="ECO:0000256" key="2">
    <source>
        <dbReference type="ARBA" id="ARBA00022475"/>
    </source>
</evidence>
<feature type="transmembrane region" description="Helical" evidence="6">
    <location>
        <begin position="260"/>
        <end position="282"/>
    </location>
</feature>
<comment type="subcellular location">
    <subcellularLocation>
        <location evidence="1">Cell membrane</location>
        <topology evidence="1">Multi-pass membrane protein</topology>
    </subcellularLocation>
</comment>
<feature type="transmembrane region" description="Helical" evidence="6">
    <location>
        <begin position="294"/>
        <end position="316"/>
    </location>
</feature>
<sequence>MTRRWKEEDAPVPVDLRLMPMALAVWAGALVGLALAERMSLLQVTMSVAAAAITVAAAALTRKRWWTVGAVMTAGFGASLLVSVLQAHAAADNPLTVAGANGSWATLRVTVSVPARAIQSSFPATDSATERPAERWLLTAHADSARIGTVQFEPGADVSLMADGPAWPELVPGEQIEISGLLAPDGYAVLPGTMVKVRGDPVVLAAAPWWQRAGAAIRKHLGDNAAQLSGDARGLLPGLVVGDTDGIPAELTADAKATGLTHLLAVSGSHFALLCGVAVLLLRRAGPRPAVAGGAAVLLGLVVLVGPGASVLRAAVMGSVALVALLVGRARSALPALAAAVIGLLLYDPTLSRSVGFALSVQATAGLVLIAPVWSKALQRRGFPSGWADLLAVPAAAHVATMPVIAALSGAISLSSIPANLLAALVVGPALVIGMACAVAGPWWPGGAMALARIDQPLLQWIAFVAHRLARWEGASLPWPASVPGVLGLAGLLLTGLLLLRQRRIRALAVAVVTGAGVILVPAQVISLGWPPPGWVLVGCEVGQGDAMVLSTGEPGTAIVVDAGPDAALMDACLRRLKIGTVPLVVLTHLHADHVDGLAGVLAGRSVGAIAVGPDRDSPSAWRTINDRATAKGIPVVGLPRGTHWASGDLAVDVLGPTSAFRGTDSDENNDSVVLMARIAGLRILMTGDVQNEAQQQLLDNGADLSADVLEQPHHGSAKILPTFIAAVHPQVSVIGVGRDNDYGQPSPKALAQLSSVGAQVLRTDLQGDAAVCVIDGQVRTVTRGAVLPAGSGHVRGGNDGA</sequence>
<dbReference type="NCBIfam" id="TIGR00360">
    <property type="entry name" value="ComEC_N-term"/>
    <property type="match status" value="1"/>
</dbReference>
<reference evidence="8 9" key="1">
    <citation type="submission" date="2016-10" db="EMBL/GenBank/DDBJ databases">
        <authorList>
            <person name="de Groot N.N."/>
        </authorList>
    </citation>
    <scope>NUCLEOTIDE SEQUENCE [LARGE SCALE GENOMIC DNA]</scope>
    <source>
        <strain evidence="9">P4-7,KCTC 19426,CECT 7604</strain>
    </source>
</reference>
<dbReference type="OrthoDB" id="7177610at2"/>
<dbReference type="Gene3D" id="3.60.15.10">
    <property type="entry name" value="Ribonuclease Z/Hydroxyacylglutathione hydrolase-like"/>
    <property type="match status" value="1"/>
</dbReference>
<keyword evidence="9" id="KW-1185">Reference proteome</keyword>
<dbReference type="Pfam" id="PF00753">
    <property type="entry name" value="Lactamase_B"/>
    <property type="match status" value="1"/>
</dbReference>
<feature type="transmembrane region" description="Helical" evidence="6">
    <location>
        <begin position="12"/>
        <end position="35"/>
    </location>
</feature>
<dbReference type="InterPro" id="IPR001279">
    <property type="entry name" value="Metallo-B-lactamas"/>
</dbReference>
<dbReference type="GO" id="GO:0005886">
    <property type="term" value="C:plasma membrane"/>
    <property type="evidence" value="ECO:0007669"/>
    <property type="project" value="UniProtKB-SubCell"/>
</dbReference>
<name>A0A1H0HTX5_9ACTN</name>
<proteinExistence type="predicted"/>
<keyword evidence="4 6" id="KW-1133">Transmembrane helix</keyword>